<protein>
    <submittedName>
        <fullName evidence="1">Uncharacterized protein</fullName>
    </submittedName>
</protein>
<organism evidence="1 2">
    <name type="scientific">Hyalomma asiaticum</name>
    <name type="common">Tick</name>
    <dbReference type="NCBI Taxonomy" id="266040"/>
    <lineage>
        <taxon>Eukaryota</taxon>
        <taxon>Metazoa</taxon>
        <taxon>Ecdysozoa</taxon>
        <taxon>Arthropoda</taxon>
        <taxon>Chelicerata</taxon>
        <taxon>Arachnida</taxon>
        <taxon>Acari</taxon>
        <taxon>Parasitiformes</taxon>
        <taxon>Ixodida</taxon>
        <taxon>Ixodoidea</taxon>
        <taxon>Ixodidae</taxon>
        <taxon>Hyalomminae</taxon>
        <taxon>Hyalomma</taxon>
    </lineage>
</organism>
<proteinExistence type="predicted"/>
<dbReference type="Proteomes" id="UP000821845">
    <property type="component" value="Chromosome 1"/>
</dbReference>
<accession>A0ACB7TEG6</accession>
<keyword evidence="2" id="KW-1185">Reference proteome</keyword>
<name>A0ACB7TEG6_HYAAI</name>
<dbReference type="EMBL" id="CM023481">
    <property type="protein sequence ID" value="KAH6945325.1"/>
    <property type="molecule type" value="Genomic_DNA"/>
</dbReference>
<gene>
    <name evidence="1" type="ORF">HPB50_007879</name>
</gene>
<evidence type="ECO:0000313" key="1">
    <source>
        <dbReference type="EMBL" id="KAH6945325.1"/>
    </source>
</evidence>
<sequence>MYDRRKHHQRWCARPGIHEREKLGDAVKVLFVVRNCDVDTWIPTTSVTLRRKIVPTTHLDLRLGRLYTGPARRRSLIALSRGQSGASRRLLINWRWRPVARIRCRYSQPPPWREPAAPSHYCLGHAHNRSKQIPAADGRASQQRRSSDGFEIIIGGTPGVNQITRSPETTAGRGDEWAPRGCALRGPPLCGPLGLNYSAAGPRLALPLRWRRARRGLRQNQRERRRSLERAASPPERPRQPPPRRHAAVSLPSFSAPNRSDGHLPHSGCRLRKLSPVSAKLHPKRPLFAPIKAPALLSGAREK</sequence>
<comment type="caution">
    <text evidence="1">The sequence shown here is derived from an EMBL/GenBank/DDBJ whole genome shotgun (WGS) entry which is preliminary data.</text>
</comment>
<evidence type="ECO:0000313" key="2">
    <source>
        <dbReference type="Proteomes" id="UP000821845"/>
    </source>
</evidence>
<reference evidence="1" key="1">
    <citation type="submission" date="2020-05" db="EMBL/GenBank/DDBJ databases">
        <title>Large-scale comparative analyses of tick genomes elucidate their genetic diversity and vector capacities.</title>
        <authorList>
            <person name="Jia N."/>
            <person name="Wang J."/>
            <person name="Shi W."/>
            <person name="Du L."/>
            <person name="Sun Y."/>
            <person name="Zhan W."/>
            <person name="Jiang J."/>
            <person name="Wang Q."/>
            <person name="Zhang B."/>
            <person name="Ji P."/>
            <person name="Sakyi L.B."/>
            <person name="Cui X."/>
            <person name="Yuan T."/>
            <person name="Jiang B."/>
            <person name="Yang W."/>
            <person name="Lam T.T.-Y."/>
            <person name="Chang Q."/>
            <person name="Ding S."/>
            <person name="Wang X."/>
            <person name="Zhu J."/>
            <person name="Ruan X."/>
            <person name="Zhao L."/>
            <person name="Wei J."/>
            <person name="Que T."/>
            <person name="Du C."/>
            <person name="Cheng J."/>
            <person name="Dai P."/>
            <person name="Han X."/>
            <person name="Huang E."/>
            <person name="Gao Y."/>
            <person name="Liu J."/>
            <person name="Shao H."/>
            <person name="Ye R."/>
            <person name="Li L."/>
            <person name="Wei W."/>
            <person name="Wang X."/>
            <person name="Wang C."/>
            <person name="Yang T."/>
            <person name="Huo Q."/>
            <person name="Li W."/>
            <person name="Guo W."/>
            <person name="Chen H."/>
            <person name="Zhou L."/>
            <person name="Ni X."/>
            <person name="Tian J."/>
            <person name="Zhou Y."/>
            <person name="Sheng Y."/>
            <person name="Liu T."/>
            <person name="Pan Y."/>
            <person name="Xia L."/>
            <person name="Li J."/>
            <person name="Zhao F."/>
            <person name="Cao W."/>
        </authorList>
    </citation>
    <scope>NUCLEOTIDE SEQUENCE</scope>
    <source>
        <strain evidence="1">Hyas-2018</strain>
    </source>
</reference>